<dbReference type="InterPro" id="IPR010869">
    <property type="entry name" value="DUF1501"/>
</dbReference>
<dbReference type="SUPFAM" id="SSF53649">
    <property type="entry name" value="Alkaline phosphatase-like"/>
    <property type="match status" value="1"/>
</dbReference>
<dbReference type="AlphaFoldDB" id="A0A518H3T7"/>
<sequence>MLDLGGTTGRTCRGRSRRAFLRVGTLGALGLTLGDLLALRSAAGDAPGPGPRAKAAIVLWLWGGPSHLDTFDPKPDAPLEYRGPFESVATAAPGVRVCELLPGLARRADRFALIRSMHHESNDHGVAGTIALTGSIAGAVDLGGGVAGGALMPSTGAIVSRISGRRPGGLPPYVILGNQLHQGHKRVVGEGGGVLGAAHDPFRIDYEPGVGPVLPDVHLPEGVTADRMAARWQLFERSSAAGSASKPAEALAEHYDLARRLIASRESLSALEIDREAEATREAYGPHRFGRCCLIARRLVEAGLPFVQVNWSTHVEGPEDAGDGGWDMHDRYFSVMQDRHGWMLDRALSALLDDLEARGLLDSTLVVAVGEFGRTPRINAKAGRDHWNSCYSALLAGAGVPGGAVVGSSDRRAEFPVEHPVHPADLSATILGLLGIGAAELTGIGLTPTGTPVAGLT</sequence>
<accession>A0A518H3T7</accession>
<keyword evidence="2" id="KW-1185">Reference proteome</keyword>
<reference evidence="1 2" key="1">
    <citation type="submission" date="2019-02" db="EMBL/GenBank/DDBJ databases">
        <title>Deep-cultivation of Planctomycetes and their phenomic and genomic characterization uncovers novel biology.</title>
        <authorList>
            <person name="Wiegand S."/>
            <person name="Jogler M."/>
            <person name="Boedeker C."/>
            <person name="Pinto D."/>
            <person name="Vollmers J."/>
            <person name="Rivas-Marin E."/>
            <person name="Kohn T."/>
            <person name="Peeters S.H."/>
            <person name="Heuer A."/>
            <person name="Rast P."/>
            <person name="Oberbeckmann S."/>
            <person name="Bunk B."/>
            <person name="Jeske O."/>
            <person name="Meyerdierks A."/>
            <person name="Storesund J.E."/>
            <person name="Kallscheuer N."/>
            <person name="Luecker S."/>
            <person name="Lage O.M."/>
            <person name="Pohl T."/>
            <person name="Merkel B.J."/>
            <person name="Hornburger P."/>
            <person name="Mueller R.-W."/>
            <person name="Bruemmer F."/>
            <person name="Labrenz M."/>
            <person name="Spormann A.M."/>
            <person name="Op den Camp H."/>
            <person name="Overmann J."/>
            <person name="Amann R."/>
            <person name="Jetten M.S.M."/>
            <person name="Mascher T."/>
            <person name="Medema M.H."/>
            <person name="Devos D.P."/>
            <person name="Kaster A.-K."/>
            <person name="Ovreas L."/>
            <person name="Rohde M."/>
            <person name="Galperin M.Y."/>
            <person name="Jogler C."/>
        </authorList>
    </citation>
    <scope>NUCLEOTIDE SEQUENCE [LARGE SCALE GENOMIC DNA]</scope>
    <source>
        <strain evidence="1 2">ElP</strain>
    </source>
</reference>
<dbReference type="PANTHER" id="PTHR43737:SF1">
    <property type="entry name" value="DUF1501 DOMAIN-CONTAINING PROTEIN"/>
    <property type="match status" value="1"/>
</dbReference>
<gene>
    <name evidence="1" type="ORF">ElP_33810</name>
</gene>
<dbReference type="Gene3D" id="3.40.720.10">
    <property type="entry name" value="Alkaline Phosphatase, subunit A"/>
    <property type="match status" value="1"/>
</dbReference>
<dbReference type="InterPro" id="IPR017850">
    <property type="entry name" value="Alkaline_phosphatase_core_sf"/>
</dbReference>
<dbReference type="Pfam" id="PF07394">
    <property type="entry name" value="DUF1501"/>
    <property type="match status" value="1"/>
</dbReference>
<evidence type="ECO:0000313" key="1">
    <source>
        <dbReference type="EMBL" id="QDV35478.1"/>
    </source>
</evidence>
<dbReference type="PANTHER" id="PTHR43737">
    <property type="entry name" value="BLL7424 PROTEIN"/>
    <property type="match status" value="1"/>
</dbReference>
<protein>
    <recommendedName>
        <fullName evidence="3">DUF1501 domain-containing protein</fullName>
    </recommendedName>
</protein>
<evidence type="ECO:0008006" key="3">
    <source>
        <dbReference type="Google" id="ProtNLM"/>
    </source>
</evidence>
<dbReference type="Proteomes" id="UP000317835">
    <property type="component" value="Chromosome"/>
</dbReference>
<name>A0A518H3T7_9BACT</name>
<dbReference type="KEGG" id="tpla:ElP_33810"/>
<dbReference type="PROSITE" id="PS51318">
    <property type="entry name" value="TAT"/>
    <property type="match status" value="1"/>
</dbReference>
<dbReference type="InterPro" id="IPR006311">
    <property type="entry name" value="TAT_signal"/>
</dbReference>
<evidence type="ECO:0000313" key="2">
    <source>
        <dbReference type="Proteomes" id="UP000317835"/>
    </source>
</evidence>
<dbReference type="RefSeq" id="WP_145271115.1">
    <property type="nucleotide sequence ID" value="NZ_CP036426.1"/>
</dbReference>
<proteinExistence type="predicted"/>
<organism evidence="1 2">
    <name type="scientific">Tautonia plasticadhaerens</name>
    <dbReference type="NCBI Taxonomy" id="2527974"/>
    <lineage>
        <taxon>Bacteria</taxon>
        <taxon>Pseudomonadati</taxon>
        <taxon>Planctomycetota</taxon>
        <taxon>Planctomycetia</taxon>
        <taxon>Isosphaerales</taxon>
        <taxon>Isosphaeraceae</taxon>
        <taxon>Tautonia</taxon>
    </lineage>
</organism>
<dbReference type="EMBL" id="CP036426">
    <property type="protein sequence ID" value="QDV35478.1"/>
    <property type="molecule type" value="Genomic_DNA"/>
</dbReference>
<dbReference type="OrthoDB" id="252987at2"/>